<evidence type="ECO:0000259" key="1">
    <source>
        <dbReference type="Pfam" id="PF03551"/>
    </source>
</evidence>
<dbReference type="PANTHER" id="PTHR33169">
    <property type="entry name" value="PADR-FAMILY TRANSCRIPTIONAL REGULATOR"/>
    <property type="match status" value="1"/>
</dbReference>
<name>A0A1S1Q4Q0_9ACTN</name>
<protein>
    <submittedName>
        <fullName evidence="2">PadR family transcriptional regulator</fullName>
    </submittedName>
</protein>
<dbReference type="InterPro" id="IPR036388">
    <property type="entry name" value="WH-like_DNA-bd_sf"/>
</dbReference>
<gene>
    <name evidence="2" type="ORF">BBK14_18020</name>
</gene>
<comment type="caution">
    <text evidence="2">The sequence shown here is derived from an EMBL/GenBank/DDBJ whole genome shotgun (WGS) entry which is preliminary data.</text>
</comment>
<organism evidence="2 3">
    <name type="scientific">Parafrankia soli</name>
    <dbReference type="NCBI Taxonomy" id="2599596"/>
    <lineage>
        <taxon>Bacteria</taxon>
        <taxon>Bacillati</taxon>
        <taxon>Actinomycetota</taxon>
        <taxon>Actinomycetes</taxon>
        <taxon>Frankiales</taxon>
        <taxon>Frankiaceae</taxon>
        <taxon>Parafrankia</taxon>
    </lineage>
</organism>
<feature type="domain" description="Transcription regulator PadR N-terminal" evidence="1">
    <location>
        <begin position="8"/>
        <end position="81"/>
    </location>
</feature>
<evidence type="ECO:0000313" key="3">
    <source>
        <dbReference type="Proteomes" id="UP000179769"/>
    </source>
</evidence>
<dbReference type="InterPro" id="IPR005149">
    <property type="entry name" value="Tscrpt_reg_PadR_N"/>
</dbReference>
<dbReference type="PANTHER" id="PTHR33169:SF13">
    <property type="entry name" value="PADR-FAMILY TRANSCRIPTIONAL REGULATOR"/>
    <property type="match status" value="1"/>
</dbReference>
<dbReference type="InterPro" id="IPR036390">
    <property type="entry name" value="WH_DNA-bd_sf"/>
</dbReference>
<evidence type="ECO:0000313" key="2">
    <source>
        <dbReference type="EMBL" id="OHV28559.1"/>
    </source>
</evidence>
<proteinExistence type="predicted"/>
<dbReference type="SUPFAM" id="SSF46785">
    <property type="entry name" value="Winged helix' DNA-binding domain"/>
    <property type="match status" value="1"/>
</dbReference>
<dbReference type="AlphaFoldDB" id="A0A1S1Q4Q0"/>
<accession>A0A1S1Q4Q0</accession>
<keyword evidence="3" id="KW-1185">Reference proteome</keyword>
<dbReference type="Pfam" id="PF03551">
    <property type="entry name" value="PadR"/>
    <property type="match status" value="1"/>
</dbReference>
<dbReference type="InterPro" id="IPR052509">
    <property type="entry name" value="Metal_resp_DNA-bind_regulator"/>
</dbReference>
<dbReference type="Proteomes" id="UP000179769">
    <property type="component" value="Unassembled WGS sequence"/>
</dbReference>
<reference evidence="3" key="1">
    <citation type="submission" date="2016-07" db="EMBL/GenBank/DDBJ databases">
        <title>Frankia sp. NRRL B-16219 Genome sequencing.</title>
        <authorList>
            <person name="Ghodhbane-Gtari F."/>
            <person name="Swanson E."/>
            <person name="Gueddou A."/>
            <person name="Louati M."/>
            <person name="Nouioui I."/>
            <person name="Hezbri K."/>
            <person name="Abebe-Akele F."/>
            <person name="Simpson S."/>
            <person name="Morris K."/>
            <person name="Thomas K."/>
            <person name="Gtari M."/>
            <person name="Tisa L.S."/>
        </authorList>
    </citation>
    <scope>NUCLEOTIDE SEQUENCE [LARGE SCALE GENOMIC DNA]</scope>
    <source>
        <strain evidence="3">NRRL B-16219</strain>
    </source>
</reference>
<sequence length="103" mass="10944">MREPTFLILAALGPGPLHGYGVIKAVEEMSQGRVRLRAGTLYGALERLEADGLVAFDGEVSDGGPPRRNYRLTDTGADLLAQEAARLRANADLAVARLGLRGT</sequence>
<dbReference type="EMBL" id="MAXA01000212">
    <property type="protein sequence ID" value="OHV28559.1"/>
    <property type="molecule type" value="Genomic_DNA"/>
</dbReference>
<dbReference type="Gene3D" id="1.10.10.10">
    <property type="entry name" value="Winged helix-like DNA-binding domain superfamily/Winged helix DNA-binding domain"/>
    <property type="match status" value="1"/>
</dbReference>